<dbReference type="PROSITE" id="PS00299">
    <property type="entry name" value="UBIQUITIN_1"/>
    <property type="match status" value="1"/>
</dbReference>
<evidence type="ECO:0000256" key="10">
    <source>
        <dbReference type="ARBA" id="ARBA00022843"/>
    </source>
</evidence>
<dbReference type="CDD" id="cd00051">
    <property type="entry name" value="EFh"/>
    <property type="match status" value="1"/>
</dbReference>
<dbReference type="PANTHER" id="PTHR34574">
    <property type="entry name" value="CALCIUM-BINDING EF-HAND FAMILY PROTEIN-RELATED"/>
    <property type="match status" value="1"/>
</dbReference>
<keyword evidence="7" id="KW-0963">Cytoplasm</keyword>
<evidence type="ECO:0000256" key="6">
    <source>
        <dbReference type="ARBA" id="ARBA00010570"/>
    </source>
</evidence>
<feature type="domain" description="EF-hand" evidence="18">
    <location>
        <begin position="72"/>
        <end position="107"/>
    </location>
</feature>
<comment type="similarity">
    <text evidence="5">Belongs to the ubiquitin family.</text>
</comment>
<keyword evidence="10" id="KW-0832">Ubl conjugation</keyword>
<dbReference type="AlphaFoldDB" id="A0A0E0B4J9"/>
<keyword evidence="16" id="KW-0472">Membrane</keyword>
<dbReference type="InterPro" id="IPR019954">
    <property type="entry name" value="Ubiquitin_CS"/>
</dbReference>
<dbReference type="InterPro" id="IPR029071">
    <property type="entry name" value="Ubiquitin-like_domsf"/>
</dbReference>
<dbReference type="HOGENOM" id="CLU_387528_0_0_1"/>
<dbReference type="PROSITE" id="PS50053">
    <property type="entry name" value="UBIQUITIN_2"/>
    <property type="match status" value="1"/>
</dbReference>
<dbReference type="Pfam" id="PF00240">
    <property type="entry name" value="ubiquitin"/>
    <property type="match status" value="1"/>
</dbReference>
<dbReference type="SMART" id="SM01377">
    <property type="entry name" value="Ribosomal_L40e"/>
    <property type="match status" value="1"/>
</dbReference>
<evidence type="ECO:0000256" key="8">
    <source>
        <dbReference type="ARBA" id="ARBA00022499"/>
    </source>
</evidence>
<evidence type="ECO:0000256" key="2">
    <source>
        <dbReference type="ARBA" id="ARBA00004123"/>
    </source>
</evidence>
<evidence type="ECO:0000259" key="18">
    <source>
        <dbReference type="PROSITE" id="PS50222"/>
    </source>
</evidence>
<dbReference type="PRINTS" id="PR00348">
    <property type="entry name" value="UBIQUITIN"/>
</dbReference>
<dbReference type="Gramene" id="OGLUM09G15070.1">
    <property type="protein sequence ID" value="OGLUM09G15070.1"/>
    <property type="gene ID" value="OGLUM09G15070"/>
</dbReference>
<evidence type="ECO:0000256" key="13">
    <source>
        <dbReference type="ARBA" id="ARBA00023274"/>
    </source>
</evidence>
<keyword evidence="9" id="KW-0106">Calcium</keyword>
<evidence type="ECO:0000256" key="3">
    <source>
        <dbReference type="ARBA" id="ARBA00004496"/>
    </source>
</evidence>
<evidence type="ECO:0000256" key="14">
    <source>
        <dbReference type="ARBA" id="ARBA00035124"/>
    </source>
</evidence>
<dbReference type="GO" id="GO:0005509">
    <property type="term" value="F:calcium ion binding"/>
    <property type="evidence" value="ECO:0007669"/>
    <property type="project" value="InterPro"/>
</dbReference>
<comment type="similarity">
    <text evidence="6">In the C-terminal section; belongs to the eukaryotic ribosomal protein eL40 family.</text>
</comment>
<evidence type="ECO:0000256" key="1">
    <source>
        <dbReference type="ARBA" id="ARBA00002241"/>
    </source>
</evidence>
<keyword evidence="11" id="KW-0689">Ribosomal protein</keyword>
<dbReference type="GO" id="GO:0006412">
    <property type="term" value="P:translation"/>
    <property type="evidence" value="ECO:0007669"/>
    <property type="project" value="InterPro"/>
</dbReference>
<evidence type="ECO:0000313" key="20">
    <source>
        <dbReference type="Proteomes" id="UP000026961"/>
    </source>
</evidence>
<protein>
    <submittedName>
        <fullName evidence="19">Uncharacterized protein</fullName>
    </submittedName>
</protein>
<dbReference type="Gene3D" id="1.10.238.10">
    <property type="entry name" value="EF-hand"/>
    <property type="match status" value="2"/>
</dbReference>
<evidence type="ECO:0000256" key="9">
    <source>
        <dbReference type="ARBA" id="ARBA00022837"/>
    </source>
</evidence>
<dbReference type="SUPFAM" id="SSF47473">
    <property type="entry name" value="EF-hand"/>
    <property type="match status" value="1"/>
</dbReference>
<dbReference type="GO" id="GO:0003729">
    <property type="term" value="F:mRNA binding"/>
    <property type="evidence" value="ECO:0007669"/>
    <property type="project" value="UniProtKB-ARBA"/>
</dbReference>
<comment type="subcellular location">
    <subcellularLocation>
        <location evidence="3">Cytoplasm</location>
    </subcellularLocation>
    <subcellularLocation>
        <location evidence="2">Nucleus</location>
    </subcellularLocation>
</comment>
<dbReference type="Gene3D" id="4.10.1060.50">
    <property type="match status" value="1"/>
</dbReference>
<dbReference type="Pfam" id="PF13202">
    <property type="entry name" value="EF-hand_5"/>
    <property type="match status" value="2"/>
</dbReference>
<dbReference type="FunFam" id="3.10.20.90:FF:000016">
    <property type="entry name" value="Polyubiquitin 3"/>
    <property type="match status" value="1"/>
</dbReference>
<dbReference type="InterPro" id="IPR019956">
    <property type="entry name" value="Ubiquitin_dom"/>
</dbReference>
<dbReference type="InterPro" id="IPR018247">
    <property type="entry name" value="EF_Hand_1_Ca_BS"/>
</dbReference>
<keyword evidence="8" id="KW-1017">Isopeptide bond</keyword>
<proteinExistence type="inferred from homology"/>
<dbReference type="EnsemblPlants" id="OGLUM09G15070.1">
    <property type="protein sequence ID" value="OGLUM09G15070.1"/>
    <property type="gene ID" value="OGLUM09G15070"/>
</dbReference>
<evidence type="ECO:0000256" key="16">
    <source>
        <dbReference type="SAM" id="Phobius"/>
    </source>
</evidence>
<feature type="domain" description="EF-hand" evidence="18">
    <location>
        <begin position="444"/>
        <end position="479"/>
    </location>
</feature>
<evidence type="ECO:0000259" key="17">
    <source>
        <dbReference type="PROSITE" id="PS50053"/>
    </source>
</evidence>
<dbReference type="FunFam" id="4.10.1060.50:FF:000001">
    <property type="entry name" value="ubiquitin-60S ribosomal protein L40"/>
    <property type="match status" value="1"/>
</dbReference>
<evidence type="ECO:0000256" key="5">
    <source>
        <dbReference type="ARBA" id="ARBA00008430"/>
    </source>
</evidence>
<comment type="subunit">
    <text evidence="14">Part of the 60S ribosomal subunit.</text>
</comment>
<dbReference type="SMART" id="SM00054">
    <property type="entry name" value="EFh"/>
    <property type="match status" value="4"/>
</dbReference>
<dbReference type="InterPro" id="IPR011992">
    <property type="entry name" value="EF-hand-dom_pair"/>
</dbReference>
<keyword evidence="20" id="KW-1185">Reference proteome</keyword>
<keyword evidence="16" id="KW-1133">Transmembrane helix</keyword>
<dbReference type="CDD" id="cd01803">
    <property type="entry name" value="Ubl_ubiquitin"/>
    <property type="match status" value="1"/>
</dbReference>
<dbReference type="GO" id="GO:0005634">
    <property type="term" value="C:nucleus"/>
    <property type="evidence" value="ECO:0007669"/>
    <property type="project" value="UniProtKB-SubCell"/>
</dbReference>
<dbReference type="InterPro" id="IPR000626">
    <property type="entry name" value="Ubiquitin-like_dom"/>
</dbReference>
<dbReference type="Proteomes" id="UP000026961">
    <property type="component" value="Chromosome 9"/>
</dbReference>
<dbReference type="PANTHER" id="PTHR34574:SF11">
    <property type="entry name" value="OS09G0483100 PROTEIN"/>
    <property type="match status" value="1"/>
</dbReference>
<dbReference type="SMART" id="SM00213">
    <property type="entry name" value="UBQ"/>
    <property type="match status" value="1"/>
</dbReference>
<dbReference type="Pfam" id="PF01020">
    <property type="entry name" value="Ribosomal_L40e"/>
    <property type="match status" value="1"/>
</dbReference>
<dbReference type="SUPFAM" id="SSF54236">
    <property type="entry name" value="Ubiquitin-like"/>
    <property type="match status" value="1"/>
</dbReference>
<reference evidence="19" key="1">
    <citation type="submission" date="2015-04" db="UniProtKB">
        <authorList>
            <consortium name="EnsemblPlants"/>
        </authorList>
    </citation>
    <scope>IDENTIFICATION</scope>
</reference>
<reference evidence="19" key="2">
    <citation type="submission" date="2018-05" db="EMBL/GenBank/DDBJ databases">
        <title>OgluRS3 (Oryza glumaepatula Reference Sequence Version 3).</title>
        <authorList>
            <person name="Zhang J."/>
            <person name="Kudrna D."/>
            <person name="Lee S."/>
            <person name="Talag J."/>
            <person name="Welchert J."/>
            <person name="Wing R.A."/>
        </authorList>
    </citation>
    <scope>NUCLEOTIDE SEQUENCE [LARGE SCALE GENOMIC DNA]</scope>
</reference>
<dbReference type="STRING" id="40148.A0A0E0B4J9"/>
<accession>A0A0E0B4J9</accession>
<comment type="similarity">
    <text evidence="4">In the N-terminal section; belongs to the ubiquitin family.</text>
</comment>
<feature type="domain" description="Ubiquitin-like" evidence="17">
    <location>
        <begin position="232"/>
        <end position="307"/>
    </location>
</feature>
<keyword evidence="12" id="KW-0539">Nucleus</keyword>
<dbReference type="GO" id="GO:0009536">
    <property type="term" value="C:plastid"/>
    <property type="evidence" value="ECO:0007669"/>
    <property type="project" value="UniProtKB-ARBA"/>
</dbReference>
<dbReference type="PROSITE" id="PS50222">
    <property type="entry name" value="EF_HAND_2"/>
    <property type="match status" value="2"/>
</dbReference>
<name>A0A0E0B4J9_9ORYZ</name>
<evidence type="ECO:0000256" key="11">
    <source>
        <dbReference type="ARBA" id="ARBA00022980"/>
    </source>
</evidence>
<dbReference type="Gene3D" id="3.10.20.90">
    <property type="entry name" value="Phosphatidylinositol 3-kinase Catalytic Subunit, Chain A, domain 1"/>
    <property type="match status" value="1"/>
</dbReference>
<feature type="transmembrane region" description="Helical" evidence="16">
    <location>
        <begin position="172"/>
        <end position="192"/>
    </location>
</feature>
<evidence type="ECO:0000256" key="4">
    <source>
        <dbReference type="ARBA" id="ARBA00008373"/>
    </source>
</evidence>
<dbReference type="InterPro" id="IPR001975">
    <property type="entry name" value="Ribosomal_eL40_dom"/>
</dbReference>
<dbReference type="InterPro" id="IPR011332">
    <property type="entry name" value="Ribosomal_zn-bd"/>
</dbReference>
<organism evidence="19">
    <name type="scientific">Oryza glumipatula</name>
    <dbReference type="NCBI Taxonomy" id="40148"/>
    <lineage>
        <taxon>Eukaryota</taxon>
        <taxon>Viridiplantae</taxon>
        <taxon>Streptophyta</taxon>
        <taxon>Embryophyta</taxon>
        <taxon>Tracheophyta</taxon>
        <taxon>Spermatophyta</taxon>
        <taxon>Magnoliopsida</taxon>
        <taxon>Liliopsida</taxon>
        <taxon>Poales</taxon>
        <taxon>Poaceae</taxon>
        <taxon>BOP clade</taxon>
        <taxon>Oryzoideae</taxon>
        <taxon>Oryzeae</taxon>
        <taxon>Oryzinae</taxon>
        <taxon>Oryza</taxon>
    </lineage>
</organism>
<dbReference type="GO" id="GO:0003735">
    <property type="term" value="F:structural constituent of ribosome"/>
    <property type="evidence" value="ECO:0007669"/>
    <property type="project" value="InterPro"/>
</dbReference>
<dbReference type="InterPro" id="IPR038587">
    <property type="entry name" value="Ribosomal_eL40_sf"/>
</dbReference>
<dbReference type="GO" id="GO:0005840">
    <property type="term" value="C:ribosome"/>
    <property type="evidence" value="ECO:0007669"/>
    <property type="project" value="UniProtKB-KW"/>
</dbReference>
<dbReference type="GO" id="GO:1990904">
    <property type="term" value="C:ribonucleoprotein complex"/>
    <property type="evidence" value="ECO:0007669"/>
    <property type="project" value="UniProtKB-KW"/>
</dbReference>
<dbReference type="eggNOG" id="KOG0003">
    <property type="taxonomic scope" value="Eukaryota"/>
</dbReference>
<comment type="function">
    <text evidence="1">Component of the 60S subunit of the ribosome.</text>
</comment>
<evidence type="ECO:0000256" key="15">
    <source>
        <dbReference type="SAM" id="MobiDB-lite"/>
    </source>
</evidence>
<dbReference type="InterPro" id="IPR002048">
    <property type="entry name" value="EF_hand_dom"/>
</dbReference>
<evidence type="ECO:0000313" key="19">
    <source>
        <dbReference type="EnsemblPlants" id="OGLUM09G15070.1"/>
    </source>
</evidence>
<keyword evidence="13" id="KW-0687">Ribonucleoprotein</keyword>
<dbReference type="SUPFAM" id="SSF57829">
    <property type="entry name" value="Zn-binding ribosomal proteins"/>
    <property type="match status" value="1"/>
</dbReference>
<keyword evidence="16" id="KW-0812">Transmembrane</keyword>
<dbReference type="PROSITE" id="PS00018">
    <property type="entry name" value="EF_HAND_1"/>
    <property type="match status" value="3"/>
</dbReference>
<sequence>MSVEILDGKTVRSFVEDEGAFNSSVDGRFAALDDNRDGVLSYAEMAGELMSLRVLEKHFGADDDEAAMGADELAALYRGLFARFDRDGSGGVDLEEFRAEMKEVLLAVANGLGFLPVQMVVEEGSFLKLCSVSAWAIYTDQPNSQKPVALHGPVLVPRVNPVVRFRSGCVSYFPFLFLFIFMGYFAFVAAAFPRPYIRAGDHDCGAAHHSTTTTTTPPIGESAGRSFDGGKMQIFVKTLTGKTITLEVESSDTIDNVKAKIQDKEGIPPDQQRLIFAGKQLDDGRTLADYNIQKESTLHLVLRLRGGSRGGYTIQEPTLRALALKYREKKKVCRKCYARLPIRSHHCRKKKCGHSKELRLKKKFINSLSIAAGNMSVEILDGKTIRSFVEDEGAFNSSVDGRFAALDTNRDGLLSYSEMAKELMSLRVLEKHFGVDEAAMSSDELVEMYRGLYARFDHDGNGTVDLEEFRAEMKEVMLAVANGLGFLPVQMVVEEGSFLKVQHGLRRLRHGGAARVVDVGGREHDGRRARLAPVPAHVAAERLPHGELDPAHAAHSWMRALSLSAAAAAGSLSSFACSRVWLVRWPSPWSDGNDLLHVLHSNTPSAASALLPAGVDDDVGAIDVATRVTTVRAARWRAPGDEQPRRGDAERLRVMSSLVAWELAAEDEDDADAARESEVAARLARLLRRSPRRPTPWRPPARGRFAAGCDTAP</sequence>
<evidence type="ECO:0000256" key="12">
    <source>
        <dbReference type="ARBA" id="ARBA00023242"/>
    </source>
</evidence>
<feature type="region of interest" description="Disordered" evidence="15">
    <location>
        <begin position="688"/>
        <end position="713"/>
    </location>
</feature>
<dbReference type="Pfam" id="PF13499">
    <property type="entry name" value="EF-hand_7"/>
    <property type="match status" value="1"/>
</dbReference>
<evidence type="ECO:0000256" key="7">
    <source>
        <dbReference type="ARBA" id="ARBA00022490"/>
    </source>
</evidence>